<feature type="domain" description="Lipoyl-binding" evidence="11">
    <location>
        <begin position="345"/>
        <end position="427"/>
    </location>
</feature>
<dbReference type="HAMAP" id="MF_00272">
    <property type="entry name" value="GcvH"/>
    <property type="match status" value="1"/>
</dbReference>
<dbReference type="Pfam" id="PF01597">
    <property type="entry name" value="GCV_H"/>
    <property type="match status" value="1"/>
</dbReference>
<dbReference type="Pfam" id="PF01571">
    <property type="entry name" value="GCV_T"/>
    <property type="match status" value="1"/>
</dbReference>
<dbReference type="GO" id="GO:0019464">
    <property type="term" value="P:glycine decarboxylation via glycine cleavage system"/>
    <property type="evidence" value="ECO:0007669"/>
    <property type="project" value="InterPro"/>
</dbReference>
<comment type="catalytic activity">
    <reaction evidence="8 10">
        <text>N(6)-[(R)-S(8)-aminomethyldihydrolipoyl]-L-lysyl-[protein] + (6S)-5,6,7,8-tetrahydrofolate = N(6)-[(R)-dihydrolipoyl]-L-lysyl-[protein] + (6R)-5,10-methylene-5,6,7,8-tetrahydrofolate + NH4(+)</text>
        <dbReference type="Rhea" id="RHEA:16945"/>
        <dbReference type="Rhea" id="RHEA-COMP:10475"/>
        <dbReference type="Rhea" id="RHEA-COMP:10492"/>
        <dbReference type="ChEBI" id="CHEBI:15636"/>
        <dbReference type="ChEBI" id="CHEBI:28938"/>
        <dbReference type="ChEBI" id="CHEBI:57453"/>
        <dbReference type="ChEBI" id="CHEBI:83100"/>
        <dbReference type="ChEBI" id="CHEBI:83143"/>
        <dbReference type="EC" id="2.1.2.10"/>
    </reaction>
</comment>
<evidence type="ECO:0000256" key="3">
    <source>
        <dbReference type="ARBA" id="ARBA00009249"/>
    </source>
</evidence>
<evidence type="ECO:0000256" key="1">
    <source>
        <dbReference type="ARBA" id="ARBA00001938"/>
    </source>
</evidence>
<comment type="subunit">
    <text evidence="10">The glycine cleavage system is composed of four proteins: P, T, L and H.</text>
</comment>
<evidence type="ECO:0000256" key="8">
    <source>
        <dbReference type="ARBA" id="ARBA00047665"/>
    </source>
</evidence>
<dbReference type="PANTHER" id="PTHR43757:SF2">
    <property type="entry name" value="AMINOMETHYLTRANSFERASE, MITOCHONDRIAL"/>
    <property type="match status" value="1"/>
</dbReference>
<dbReference type="OrthoDB" id="10264154at2759"/>
<reference evidence="12 13" key="1">
    <citation type="journal article" date="2013" name="Genome Biol.">
        <title>Draft genome of the mountain pine beetle, Dendroctonus ponderosae Hopkins, a major forest pest.</title>
        <authorList>
            <person name="Keeling C.I."/>
            <person name="Yuen M.M."/>
            <person name="Liao N.Y."/>
            <person name="Docking T.R."/>
            <person name="Chan S.K."/>
            <person name="Taylor G.A."/>
            <person name="Palmquist D.L."/>
            <person name="Jackman S.D."/>
            <person name="Nguyen A."/>
            <person name="Li M."/>
            <person name="Henderson H."/>
            <person name="Janes J.K."/>
            <person name="Zhao Y."/>
            <person name="Pandoh P."/>
            <person name="Moore R."/>
            <person name="Sperling F.A."/>
            <person name="Huber D.P."/>
            <person name="Birol I."/>
            <person name="Jones S.J."/>
            <person name="Bohlmann J."/>
        </authorList>
    </citation>
    <scope>NUCLEOTIDE SEQUENCE</scope>
</reference>
<keyword evidence="4 10" id="KW-0032">Aminotransferase</keyword>
<dbReference type="InterPro" id="IPR028896">
    <property type="entry name" value="GcvT/YgfZ/DmdA"/>
</dbReference>
<dbReference type="InterPro" id="IPR013977">
    <property type="entry name" value="GcvT_C"/>
</dbReference>
<dbReference type="SUPFAM" id="SSF101790">
    <property type="entry name" value="Aminomethyltransferase beta-barrel domain"/>
    <property type="match status" value="1"/>
</dbReference>
<dbReference type="CDD" id="cd06848">
    <property type="entry name" value="GCS_H"/>
    <property type="match status" value="1"/>
</dbReference>
<dbReference type="GO" id="GO:0004047">
    <property type="term" value="F:aminomethyltransferase activity"/>
    <property type="evidence" value="ECO:0007669"/>
    <property type="project" value="UniProtKB-EC"/>
</dbReference>
<evidence type="ECO:0000256" key="5">
    <source>
        <dbReference type="ARBA" id="ARBA00022679"/>
    </source>
</evidence>
<dbReference type="FunFam" id="4.10.1250.10:FF:000001">
    <property type="entry name" value="Aminomethyltransferase"/>
    <property type="match status" value="1"/>
</dbReference>
<dbReference type="Gene3D" id="4.10.1250.10">
    <property type="entry name" value="Aminomethyltransferase fragment"/>
    <property type="match status" value="1"/>
</dbReference>
<dbReference type="InterPro" id="IPR027266">
    <property type="entry name" value="TrmE/GcvT-like"/>
</dbReference>
<dbReference type="Gene3D" id="3.30.1360.120">
    <property type="entry name" value="Probable tRNA modification gtpase trme, domain 1"/>
    <property type="match status" value="1"/>
</dbReference>
<dbReference type="InterPro" id="IPR011053">
    <property type="entry name" value="Single_hybrid_motif"/>
</dbReference>
<dbReference type="InterPro" id="IPR006222">
    <property type="entry name" value="GCVT_N"/>
</dbReference>
<dbReference type="PROSITE" id="PS00189">
    <property type="entry name" value="LIPOYL"/>
    <property type="match status" value="1"/>
</dbReference>
<dbReference type="InterPro" id="IPR017453">
    <property type="entry name" value="GCV_H_sub"/>
</dbReference>
<dbReference type="STRING" id="77166.U4TZL1"/>
<dbReference type="NCBIfam" id="TIGR00528">
    <property type="entry name" value="gcvT"/>
    <property type="match status" value="1"/>
</dbReference>
<dbReference type="Gene3D" id="2.40.30.110">
    <property type="entry name" value="Aminomethyltransferase beta-barrel domains"/>
    <property type="match status" value="1"/>
</dbReference>
<dbReference type="Pfam" id="PF08669">
    <property type="entry name" value="GCV_T_C"/>
    <property type="match status" value="1"/>
</dbReference>
<comment type="cofactor">
    <cofactor evidence="1">
        <name>(R)-lipoate</name>
        <dbReference type="ChEBI" id="CHEBI:83088"/>
    </cofactor>
</comment>
<dbReference type="InterPro" id="IPR003016">
    <property type="entry name" value="2-oxoA_DH_lipoyl-BS"/>
</dbReference>
<dbReference type="NCBIfam" id="NF001567">
    <property type="entry name" value="PRK00389.1"/>
    <property type="match status" value="1"/>
</dbReference>
<gene>
    <name evidence="12" type="ORF">D910_00966</name>
</gene>
<evidence type="ECO:0000259" key="11">
    <source>
        <dbReference type="PROSITE" id="PS50968"/>
    </source>
</evidence>
<dbReference type="GO" id="GO:0005829">
    <property type="term" value="C:cytosol"/>
    <property type="evidence" value="ECO:0007669"/>
    <property type="project" value="TreeGrafter"/>
</dbReference>
<dbReference type="Gene3D" id="2.40.50.100">
    <property type="match status" value="1"/>
</dbReference>
<comment type="subcellular location">
    <subcellularLocation>
        <location evidence="10">Mitochondrion</location>
    </subcellularLocation>
</comment>
<dbReference type="InterPro" id="IPR000089">
    <property type="entry name" value="Biotin_lipoyl"/>
</dbReference>
<name>U4TZL1_DENPD</name>
<dbReference type="InterPro" id="IPR002930">
    <property type="entry name" value="GCV_H"/>
</dbReference>
<dbReference type="EMBL" id="KB630641">
    <property type="protein sequence ID" value="ERL83746.1"/>
    <property type="molecule type" value="Genomic_DNA"/>
</dbReference>
<evidence type="ECO:0000256" key="10">
    <source>
        <dbReference type="RuleBase" id="RU003981"/>
    </source>
</evidence>
<dbReference type="GO" id="GO:0005960">
    <property type="term" value="C:glycine cleavage complex"/>
    <property type="evidence" value="ECO:0007669"/>
    <property type="project" value="InterPro"/>
</dbReference>
<dbReference type="InterPro" id="IPR033753">
    <property type="entry name" value="GCV_H/Fam206"/>
</dbReference>
<dbReference type="Gene3D" id="3.30.70.1400">
    <property type="entry name" value="Aminomethyltransferase beta-barrel domains"/>
    <property type="match status" value="1"/>
</dbReference>
<organism evidence="12 13">
    <name type="scientific">Dendroctonus ponderosae</name>
    <name type="common">Mountain pine beetle</name>
    <dbReference type="NCBI Taxonomy" id="77166"/>
    <lineage>
        <taxon>Eukaryota</taxon>
        <taxon>Metazoa</taxon>
        <taxon>Ecdysozoa</taxon>
        <taxon>Arthropoda</taxon>
        <taxon>Hexapoda</taxon>
        <taxon>Insecta</taxon>
        <taxon>Pterygota</taxon>
        <taxon>Neoptera</taxon>
        <taxon>Endopterygota</taxon>
        <taxon>Coleoptera</taxon>
        <taxon>Polyphaga</taxon>
        <taxon>Cucujiformia</taxon>
        <taxon>Curculionidae</taxon>
        <taxon>Scolytinae</taxon>
        <taxon>Dendroctonus</taxon>
    </lineage>
</organism>
<dbReference type="GO" id="GO:0005739">
    <property type="term" value="C:mitochondrion"/>
    <property type="evidence" value="ECO:0007669"/>
    <property type="project" value="UniProtKB-SubCell"/>
</dbReference>
<evidence type="ECO:0000313" key="12">
    <source>
        <dbReference type="EMBL" id="ERL83746.1"/>
    </source>
</evidence>
<evidence type="ECO:0000256" key="2">
    <source>
        <dbReference type="ARBA" id="ARBA00008609"/>
    </source>
</evidence>
<dbReference type="SUPFAM" id="SSF103025">
    <property type="entry name" value="Folate-binding domain"/>
    <property type="match status" value="1"/>
</dbReference>
<dbReference type="InterPro" id="IPR006223">
    <property type="entry name" value="GcvT"/>
</dbReference>
<comment type="function">
    <text evidence="10">The glycine cleavage system catalyzes the degradation of glycine.</text>
</comment>
<dbReference type="GO" id="GO:0008483">
    <property type="term" value="F:transaminase activity"/>
    <property type="evidence" value="ECO:0007669"/>
    <property type="project" value="UniProtKB-KW"/>
</dbReference>
<dbReference type="NCBIfam" id="NF002270">
    <property type="entry name" value="PRK01202.1"/>
    <property type="match status" value="1"/>
</dbReference>
<evidence type="ECO:0000256" key="6">
    <source>
        <dbReference type="ARBA" id="ARBA00022823"/>
    </source>
</evidence>
<dbReference type="InterPro" id="IPR029043">
    <property type="entry name" value="GcvT/YgfZ_C"/>
</dbReference>
<feature type="modified residue" description="N6-lipoyllysine" evidence="9">
    <location>
        <position position="386"/>
    </location>
</feature>
<accession>U4TZL1</accession>
<comment type="similarity">
    <text evidence="2 10">Belongs to the GcvT family.</text>
</comment>
<dbReference type="PROSITE" id="PS50968">
    <property type="entry name" value="BIOTINYL_LIPOYL"/>
    <property type="match status" value="1"/>
</dbReference>
<dbReference type="FunFam" id="3.30.70.1400:FF:000001">
    <property type="entry name" value="Aminomethyltransferase"/>
    <property type="match status" value="1"/>
</dbReference>
<keyword evidence="5 10" id="KW-0808">Transferase</keyword>
<dbReference type="FunFam" id="2.40.30.110:FF:000001">
    <property type="entry name" value="Aminomethyltransferase"/>
    <property type="match status" value="1"/>
</dbReference>
<dbReference type="EC" id="2.1.2.10" evidence="10"/>
<dbReference type="SUPFAM" id="SSF51230">
    <property type="entry name" value="Single hybrid motif"/>
    <property type="match status" value="1"/>
</dbReference>
<comment type="similarity">
    <text evidence="3">Belongs to the GcvH family.</text>
</comment>
<proteinExistence type="inferred from homology"/>
<evidence type="ECO:0000256" key="9">
    <source>
        <dbReference type="PIRSR" id="PIRSR617453-50"/>
    </source>
</evidence>
<keyword evidence="7 10" id="KW-0809">Transit peptide</keyword>
<dbReference type="AlphaFoldDB" id="U4TZL1"/>
<evidence type="ECO:0000256" key="4">
    <source>
        <dbReference type="ARBA" id="ARBA00022576"/>
    </source>
</evidence>
<evidence type="ECO:0000313" key="13">
    <source>
        <dbReference type="Proteomes" id="UP000030742"/>
    </source>
</evidence>
<dbReference type="Proteomes" id="UP000030742">
    <property type="component" value="Unassembled WGS sequence"/>
</dbReference>
<evidence type="ECO:0000256" key="7">
    <source>
        <dbReference type="ARBA" id="ARBA00022946"/>
    </source>
</evidence>
<keyword evidence="6 9" id="KW-0450">Lipoyl</keyword>
<dbReference type="NCBIfam" id="TIGR00527">
    <property type="entry name" value="gcvH"/>
    <property type="match status" value="1"/>
</dbReference>
<keyword evidence="10" id="KW-0496">Mitochondrion</keyword>
<protein>
    <recommendedName>
        <fullName evidence="10">Aminomethyltransferase</fullName>
        <ecNumber evidence="10">2.1.2.10</ecNumber>
    </recommendedName>
    <alternativeName>
        <fullName evidence="10">Glycine cleavage system T protein</fullName>
    </alternativeName>
</protein>
<dbReference type="PANTHER" id="PTHR43757">
    <property type="entry name" value="AMINOMETHYLTRANSFERASE"/>
    <property type="match status" value="1"/>
</dbReference>
<sequence length="449" mass="48830">MDEHHIVRRDAGMFDVSHMTIVDLHGARTREFLRYLLANDVAKLTQPGKALYTGMLNASGGVIDDLIVYFFNEDFFRLVVNSATREKDLAWISEHAKPYSIELTVRDDQALIAVQGPQAQERAQTLFTDEQKQAVSGMKPFFGVQAGSLFIATTGYTGEAGYEIALPQEEAADFWQKLLAAGVQPAGLGARDTLRLEAGMNLYGQEMDEAVSPLAANMGWTIAWQPEDRQFIGRDALEKQRAAGTEQLVGLIMTEKGVLRNELPVRFTDAAGNVQEGVITSGSFSPTLGYSIALARVPAGIGEQAIVQIRNREMPVRVTRAGFVRNAELKYATSHEWVRSEGNGLYSVGITEHAQGLLGDMVFVDLPEVGRTVDAGEDCAVAESVKAASDIYSPISGEIVAINSELESSPELVNSAPYGEGFLFQIKASDEAELDNLLDAAGYQATLED</sequence>